<keyword evidence="2" id="KW-0808">Transferase</keyword>
<dbReference type="InterPro" id="IPR004143">
    <property type="entry name" value="BPL_LPL_catalytic"/>
</dbReference>
<name>A0A1I3BMX0_9PLAN</name>
<dbReference type="EMBL" id="FOQD01000001">
    <property type="protein sequence ID" value="SFH63603.1"/>
    <property type="molecule type" value="Genomic_DNA"/>
</dbReference>
<sequence length="285" mass="31115">MSKIPATHLFLNPGDDDQLGIFGCEPAECEFGVLEAVMNHDSGTLCKTTPHQGTLGVHLLGLVDFDATLGLQEQQVYDLSGRDDLAGTLFFCEHPPVISMGREASRANLLLDDEELARRELKVRWVARGGGAICHAPGQLAIYLQLPLQRLGIGLAKYRTLFESAVVAACQELKIPAKRQADDTGIWTRGGQLGYFGACVKAWVSCQGMFLNISVDPRLLELTVSNASGARSASMQSLRLDPVRMPQVREALIRHIADNFGYAATDISTGHPLLRRTKQRVLIHA</sequence>
<accession>A0A1I3BMX0</accession>
<protein>
    <submittedName>
        <fullName evidence="2">Lipoyl(Octanoyl) transferase</fullName>
    </submittedName>
</protein>
<dbReference type="STRING" id="1576369.SAMN05421753_101544"/>
<dbReference type="Proteomes" id="UP000199518">
    <property type="component" value="Unassembled WGS sequence"/>
</dbReference>
<dbReference type="PANTHER" id="PTHR10993">
    <property type="entry name" value="OCTANOYLTRANSFERASE"/>
    <property type="match status" value="1"/>
</dbReference>
<dbReference type="OrthoDB" id="9787061at2"/>
<dbReference type="InterPro" id="IPR045864">
    <property type="entry name" value="aa-tRNA-synth_II/BPL/LPL"/>
</dbReference>
<dbReference type="PROSITE" id="PS51733">
    <property type="entry name" value="BPL_LPL_CATALYTIC"/>
    <property type="match status" value="1"/>
</dbReference>
<dbReference type="GO" id="GO:0009249">
    <property type="term" value="P:protein lipoylation"/>
    <property type="evidence" value="ECO:0007669"/>
    <property type="project" value="TreeGrafter"/>
</dbReference>
<dbReference type="AlphaFoldDB" id="A0A1I3BMX0"/>
<dbReference type="GO" id="GO:0033819">
    <property type="term" value="F:lipoyl(octanoyl) transferase activity"/>
    <property type="evidence" value="ECO:0007669"/>
    <property type="project" value="TreeGrafter"/>
</dbReference>
<dbReference type="Gene3D" id="3.30.930.10">
    <property type="entry name" value="Bira Bifunctional Protein, Domain 2"/>
    <property type="match status" value="1"/>
</dbReference>
<dbReference type="Pfam" id="PF21948">
    <property type="entry name" value="LplA-B_cat"/>
    <property type="match status" value="1"/>
</dbReference>
<feature type="domain" description="BPL/LPL catalytic" evidence="1">
    <location>
        <begin position="83"/>
        <end position="264"/>
    </location>
</feature>
<dbReference type="RefSeq" id="WP_139228201.1">
    <property type="nucleotide sequence ID" value="NZ_FOQD01000001.1"/>
</dbReference>
<evidence type="ECO:0000259" key="1">
    <source>
        <dbReference type="PROSITE" id="PS51733"/>
    </source>
</evidence>
<evidence type="ECO:0000313" key="3">
    <source>
        <dbReference type="Proteomes" id="UP000199518"/>
    </source>
</evidence>
<dbReference type="SUPFAM" id="SSF55681">
    <property type="entry name" value="Class II aaRS and biotin synthetases"/>
    <property type="match status" value="1"/>
</dbReference>
<gene>
    <name evidence="2" type="ORF">SAMN05421753_101544</name>
</gene>
<reference evidence="3" key="1">
    <citation type="submission" date="2016-10" db="EMBL/GenBank/DDBJ databases">
        <authorList>
            <person name="Varghese N."/>
            <person name="Submissions S."/>
        </authorList>
    </citation>
    <scope>NUCLEOTIDE SEQUENCE [LARGE SCALE GENOMIC DNA]</scope>
    <source>
        <strain evidence="3">DSM 26348</strain>
    </source>
</reference>
<organism evidence="2 3">
    <name type="scientific">Planctomicrobium piriforme</name>
    <dbReference type="NCBI Taxonomy" id="1576369"/>
    <lineage>
        <taxon>Bacteria</taxon>
        <taxon>Pseudomonadati</taxon>
        <taxon>Planctomycetota</taxon>
        <taxon>Planctomycetia</taxon>
        <taxon>Planctomycetales</taxon>
        <taxon>Planctomycetaceae</taxon>
        <taxon>Planctomicrobium</taxon>
    </lineage>
</organism>
<keyword evidence="3" id="KW-1185">Reference proteome</keyword>
<evidence type="ECO:0000313" key="2">
    <source>
        <dbReference type="EMBL" id="SFH63603.1"/>
    </source>
</evidence>
<dbReference type="PANTHER" id="PTHR10993:SF7">
    <property type="entry name" value="LIPOYLTRANSFERASE 2, MITOCHONDRIAL-RELATED"/>
    <property type="match status" value="1"/>
</dbReference>
<proteinExistence type="predicted"/>